<evidence type="ECO:0000313" key="2">
    <source>
        <dbReference type="Proteomes" id="UP001626536"/>
    </source>
</evidence>
<sequence>MDFTGDGQKGRAVLVQNKDDEADLYIYLSKDEAASESVLALAEMKKGVAFSGAMWGQLPSLDINGKGSLLIKSGNESIGRDRWTQSLTVVYRNKEFLIGGIAYTARDTLDPKGGGSCDLNLLSGKGLRNGKPVEAKLTPIKLADWSDEKLPKECQF</sequence>
<reference evidence="1 2" key="1">
    <citation type="submission" date="2023-10" db="EMBL/GenBank/DDBJ databases">
        <title>Novel methanotroph of the genus Methylocapsa from a subarctic wetland.</title>
        <authorList>
            <person name="Belova S.E."/>
            <person name="Oshkin I.Y."/>
            <person name="Miroshnikov K."/>
            <person name="Dedysh S.N."/>
        </authorList>
    </citation>
    <scope>NUCLEOTIDE SEQUENCE [LARGE SCALE GENOMIC DNA]</scope>
    <source>
        <strain evidence="1 2">RX1</strain>
    </source>
</reference>
<organism evidence="1 2">
    <name type="scientific">Methylocapsa polymorpha</name>
    <dbReference type="NCBI Taxonomy" id="3080828"/>
    <lineage>
        <taxon>Bacteria</taxon>
        <taxon>Pseudomonadati</taxon>
        <taxon>Pseudomonadota</taxon>
        <taxon>Alphaproteobacteria</taxon>
        <taxon>Hyphomicrobiales</taxon>
        <taxon>Beijerinckiaceae</taxon>
        <taxon>Methylocapsa</taxon>
    </lineage>
</organism>
<gene>
    <name evidence="1" type="ORF">RZS28_16765</name>
</gene>
<keyword evidence="2" id="KW-1185">Reference proteome</keyword>
<evidence type="ECO:0000313" key="1">
    <source>
        <dbReference type="EMBL" id="WOJ89424.1"/>
    </source>
</evidence>
<dbReference type="Proteomes" id="UP001626536">
    <property type="component" value="Chromosome"/>
</dbReference>
<dbReference type="RefSeq" id="WP_407338865.1">
    <property type="nucleotide sequence ID" value="NZ_CP136862.1"/>
</dbReference>
<accession>A0ABZ0HQ79</accession>
<protein>
    <submittedName>
        <fullName evidence="1">Uncharacterized protein</fullName>
    </submittedName>
</protein>
<name>A0ABZ0HQ79_9HYPH</name>
<dbReference type="EMBL" id="CP136862">
    <property type="protein sequence ID" value="WOJ89424.1"/>
    <property type="molecule type" value="Genomic_DNA"/>
</dbReference>
<proteinExistence type="predicted"/>